<dbReference type="Pfam" id="PF03717">
    <property type="entry name" value="PBP_dimer"/>
    <property type="match status" value="1"/>
</dbReference>
<evidence type="ECO:0000256" key="3">
    <source>
        <dbReference type="SAM" id="Phobius"/>
    </source>
</evidence>
<name>A0A088CI86_9VIRI</name>
<dbReference type="InterPro" id="IPR005311">
    <property type="entry name" value="PBP_dimer"/>
</dbReference>
<evidence type="ECO:0000259" key="4">
    <source>
        <dbReference type="Pfam" id="PF00905"/>
    </source>
</evidence>
<reference evidence="6" key="1">
    <citation type="journal article" date="2014" name="BMC Genomics">
        <title>Six newly sequenced chloroplast genomes from prasinophyte green algae provide insights into the relationships among prasinophyte lineages and the diversity of streamlined genome architecture in picoplanktonic species.</title>
        <authorList>
            <person name="Lemieux C."/>
            <person name="Otis C."/>
            <person name="Turmel M."/>
        </authorList>
    </citation>
    <scope>NUCLEOTIDE SEQUENCE</scope>
</reference>
<dbReference type="Gene3D" id="3.90.1310.10">
    <property type="entry name" value="Penicillin-binding protein 2a (Domain 2)"/>
    <property type="match status" value="1"/>
</dbReference>
<dbReference type="PROSITE" id="PS51257">
    <property type="entry name" value="PROKAR_LIPOPROTEIN"/>
    <property type="match status" value="1"/>
</dbReference>
<evidence type="ECO:0000313" key="6">
    <source>
        <dbReference type="EMBL" id="AID67515.1"/>
    </source>
</evidence>
<dbReference type="Gene3D" id="3.40.710.10">
    <property type="entry name" value="DD-peptidase/beta-lactamase superfamily"/>
    <property type="match status" value="1"/>
</dbReference>
<accession>A0A088CI86</accession>
<dbReference type="GO" id="GO:0005886">
    <property type="term" value="C:plasma membrane"/>
    <property type="evidence" value="ECO:0007669"/>
    <property type="project" value="TreeGrafter"/>
</dbReference>
<keyword evidence="3" id="KW-0812">Transmembrane</keyword>
<organism evidence="6">
    <name type="scientific">Prasinoderma coloniale</name>
    <dbReference type="NCBI Taxonomy" id="156133"/>
    <lineage>
        <taxon>Eukaryota</taxon>
        <taxon>Viridiplantae</taxon>
        <taxon>Prasinodermophyta</taxon>
        <taxon>Prasinodermophyceae</taxon>
        <taxon>Prasinodermales</taxon>
        <taxon>Prasinodermaceae</taxon>
        <taxon>Prasinoderma</taxon>
    </lineage>
</organism>
<feature type="domain" description="Penicillin-binding protein transpeptidase" evidence="4">
    <location>
        <begin position="223"/>
        <end position="545"/>
    </location>
</feature>
<sequence length="560" mass="63434">MRTIFYNRFQFFSYFFFSCYVIIIFRLFSLAFSSQLTKSISQPSGLPKQAFSRRIICDTYQIPLAFDQPTYDIYVYPIAAQGHFLEISRKLAPVLECEALALYDFLSCQANYTPIIFNLHPNKAQRIKAYNLPGIDILVKSSRLYPYKELISGCIGYVNSINQGLSGIEQSCNFVLQNTNSMTHSSTISNLVWLQTSLDIRLQRQFSSILKEGLEFVSAKRGLGVVLDCYSGAIKALSIFPQFDPYKSAETSMAILNPWPVLELYEPGSTFKPINLGIALESNIINAKTLLVDEGCIKMKNSYFFNATSSQEQFIRSQPNILTLETLLARSSNIGLIHLMSRLSPLVYYKWLKYLNLSPVNSFSMNLPYENYVNLPFKKELRNTPEMAVFFALGHGFSLTPFHLLHIYTSLFNQGRLVQPFLIDKFVLAPTVFKPTYPNSDRQTLTEQTQLFSLRTCGFILRLLEEVIQYGTAQQGAFLNYRFAGKTGTSVYTLATNENARRLTSFVVAYPSPSPQYVCFLLLDLDPQSSQQSSSTAVPLLKALLDVLVQISRFSPSILS</sequence>
<evidence type="ECO:0000259" key="5">
    <source>
        <dbReference type="Pfam" id="PF03717"/>
    </source>
</evidence>
<keyword evidence="6" id="KW-0150">Chloroplast</keyword>
<dbReference type="InterPro" id="IPR012338">
    <property type="entry name" value="Beta-lactam/transpept-like"/>
</dbReference>
<dbReference type="InterPro" id="IPR036138">
    <property type="entry name" value="PBP_dimer_sf"/>
</dbReference>
<dbReference type="EMBL" id="KJ746598">
    <property type="protein sequence ID" value="AID67515.1"/>
    <property type="molecule type" value="Genomic_DNA"/>
</dbReference>
<dbReference type="AlphaFoldDB" id="A0A088CI86"/>
<dbReference type="InterPro" id="IPR050515">
    <property type="entry name" value="Beta-lactam/transpept"/>
</dbReference>
<dbReference type="GeneID" id="20357930"/>
<gene>
    <name evidence="6" type="primary">ftsI</name>
</gene>
<protein>
    <submittedName>
        <fullName evidence="6">Penicillin-binding protein</fullName>
    </submittedName>
</protein>
<dbReference type="GO" id="GO:0008658">
    <property type="term" value="F:penicillin binding"/>
    <property type="evidence" value="ECO:0007669"/>
    <property type="project" value="InterPro"/>
</dbReference>
<dbReference type="PANTHER" id="PTHR30627">
    <property type="entry name" value="PEPTIDOGLYCAN D,D-TRANSPEPTIDASE"/>
    <property type="match status" value="1"/>
</dbReference>
<feature type="transmembrane region" description="Helical" evidence="3">
    <location>
        <begin position="12"/>
        <end position="32"/>
    </location>
</feature>
<dbReference type="Pfam" id="PF00905">
    <property type="entry name" value="Transpeptidase"/>
    <property type="match status" value="1"/>
</dbReference>
<keyword evidence="3" id="KW-1133">Transmembrane helix</keyword>
<feature type="domain" description="Penicillin-binding protein dimerisation" evidence="5">
    <location>
        <begin position="55"/>
        <end position="163"/>
    </location>
</feature>
<evidence type="ECO:0000256" key="1">
    <source>
        <dbReference type="ARBA" id="ARBA00004370"/>
    </source>
</evidence>
<dbReference type="PANTHER" id="PTHR30627:SF1">
    <property type="entry name" value="PEPTIDOGLYCAN D,D-TRANSPEPTIDASE FTSI"/>
    <property type="match status" value="1"/>
</dbReference>
<proteinExistence type="predicted"/>
<geneLocation type="chloroplast" evidence="6"/>
<dbReference type="Gene3D" id="3.30.450.330">
    <property type="match status" value="1"/>
</dbReference>
<comment type="subcellular location">
    <subcellularLocation>
        <location evidence="1">Membrane</location>
    </subcellularLocation>
</comment>
<evidence type="ECO:0000256" key="2">
    <source>
        <dbReference type="ARBA" id="ARBA00023136"/>
    </source>
</evidence>
<dbReference type="SUPFAM" id="SSF56601">
    <property type="entry name" value="beta-lactamase/transpeptidase-like"/>
    <property type="match status" value="1"/>
</dbReference>
<keyword evidence="2 3" id="KW-0472">Membrane</keyword>
<dbReference type="RefSeq" id="YP_009057466.1">
    <property type="nucleotide sequence ID" value="NC_024817.1"/>
</dbReference>
<keyword evidence="6" id="KW-0934">Plastid</keyword>
<dbReference type="SUPFAM" id="SSF56519">
    <property type="entry name" value="Penicillin binding protein dimerisation domain"/>
    <property type="match status" value="1"/>
</dbReference>
<dbReference type="GO" id="GO:0071555">
    <property type="term" value="P:cell wall organization"/>
    <property type="evidence" value="ECO:0007669"/>
    <property type="project" value="TreeGrafter"/>
</dbReference>
<dbReference type="InterPro" id="IPR001460">
    <property type="entry name" value="PCN-bd_Tpept"/>
</dbReference>